<organism evidence="2 3">
    <name type="scientific">Ignelater luminosus</name>
    <name type="common">Cucubano</name>
    <name type="synonym">Pyrophorus luminosus</name>
    <dbReference type="NCBI Taxonomy" id="2038154"/>
    <lineage>
        <taxon>Eukaryota</taxon>
        <taxon>Metazoa</taxon>
        <taxon>Ecdysozoa</taxon>
        <taxon>Arthropoda</taxon>
        <taxon>Hexapoda</taxon>
        <taxon>Insecta</taxon>
        <taxon>Pterygota</taxon>
        <taxon>Neoptera</taxon>
        <taxon>Endopterygota</taxon>
        <taxon>Coleoptera</taxon>
        <taxon>Polyphaga</taxon>
        <taxon>Elateriformia</taxon>
        <taxon>Elateroidea</taxon>
        <taxon>Elateridae</taxon>
        <taxon>Agrypninae</taxon>
        <taxon>Pyrophorini</taxon>
        <taxon>Ignelater</taxon>
    </lineage>
</organism>
<evidence type="ECO:0000313" key="2">
    <source>
        <dbReference type="EMBL" id="KAF2889338.1"/>
    </source>
</evidence>
<gene>
    <name evidence="2" type="ORF">ILUMI_16835</name>
</gene>
<dbReference type="PANTHER" id="PTHR47027:SF20">
    <property type="entry name" value="REVERSE TRANSCRIPTASE-LIKE PROTEIN WITH RNA-DIRECTED DNA POLYMERASE DOMAIN"/>
    <property type="match status" value="1"/>
</dbReference>
<proteinExistence type="predicted"/>
<dbReference type="OrthoDB" id="410404at2759"/>
<feature type="region of interest" description="Disordered" evidence="1">
    <location>
        <begin position="185"/>
        <end position="207"/>
    </location>
</feature>
<comment type="caution">
    <text evidence="2">The sequence shown here is derived from an EMBL/GenBank/DDBJ whole genome shotgun (WGS) entry which is preliminary data.</text>
</comment>
<sequence length="207" mass="24143">MESGIKTNNILYNRRHQVTAYADDVVLLALKRIFKKSERASKYYELVINEEKTKYMETRTGANGAGNKLRVEMENKEYQFEKVSQFEYLAVNLTQDGDEEPEIHKRLTKESKAMGLLARILKSKNISKNAKLKVYKSVIRSSLDTWERKLMSRIPGGTKNENGQWRKLYNPEVAERYKHRMSETRQAKKVLLGGIDGKEKRGRPKRQ</sequence>
<dbReference type="EMBL" id="VTPC01067942">
    <property type="protein sequence ID" value="KAF2889338.1"/>
    <property type="molecule type" value="Genomic_DNA"/>
</dbReference>
<evidence type="ECO:0000313" key="3">
    <source>
        <dbReference type="Proteomes" id="UP000801492"/>
    </source>
</evidence>
<keyword evidence="3" id="KW-1185">Reference proteome</keyword>
<dbReference type="PANTHER" id="PTHR47027">
    <property type="entry name" value="REVERSE TRANSCRIPTASE DOMAIN-CONTAINING PROTEIN"/>
    <property type="match status" value="1"/>
</dbReference>
<evidence type="ECO:0000256" key="1">
    <source>
        <dbReference type="SAM" id="MobiDB-lite"/>
    </source>
</evidence>
<name>A0A8K0CRK2_IGNLU</name>
<protein>
    <recommendedName>
        <fullName evidence="4">Reverse transcriptase domain-containing protein</fullName>
    </recommendedName>
</protein>
<accession>A0A8K0CRK2</accession>
<evidence type="ECO:0008006" key="4">
    <source>
        <dbReference type="Google" id="ProtNLM"/>
    </source>
</evidence>
<feature type="non-terminal residue" evidence="2">
    <location>
        <position position="1"/>
    </location>
</feature>
<dbReference type="Proteomes" id="UP000801492">
    <property type="component" value="Unassembled WGS sequence"/>
</dbReference>
<dbReference type="AlphaFoldDB" id="A0A8K0CRK2"/>
<reference evidence="2" key="1">
    <citation type="submission" date="2019-08" db="EMBL/GenBank/DDBJ databases">
        <title>The genome of the North American firefly Photinus pyralis.</title>
        <authorList>
            <consortium name="Photinus pyralis genome working group"/>
            <person name="Fallon T.R."/>
            <person name="Sander Lower S.E."/>
            <person name="Weng J.-K."/>
        </authorList>
    </citation>
    <scope>NUCLEOTIDE SEQUENCE</scope>
    <source>
        <strain evidence="2">TRF0915ILg1</strain>
        <tissue evidence="2">Whole body</tissue>
    </source>
</reference>